<name>A0A9P7QJR2_9HYPO</name>
<organism evidence="10 11">
    <name type="scientific">Claviceps aff. purpurea</name>
    <dbReference type="NCBI Taxonomy" id="1967640"/>
    <lineage>
        <taxon>Eukaryota</taxon>
        <taxon>Fungi</taxon>
        <taxon>Dikarya</taxon>
        <taxon>Ascomycota</taxon>
        <taxon>Pezizomycotina</taxon>
        <taxon>Sordariomycetes</taxon>
        <taxon>Hypocreomycetidae</taxon>
        <taxon>Hypocreales</taxon>
        <taxon>Clavicipitaceae</taxon>
        <taxon>Claviceps</taxon>
    </lineage>
</organism>
<feature type="compositionally biased region" description="Basic and acidic residues" evidence="8">
    <location>
        <begin position="303"/>
        <end position="319"/>
    </location>
</feature>
<comment type="subcellular location">
    <subcellularLocation>
        <location evidence="1">Nucleus</location>
        <location evidence="1">Nucleolus</location>
    </subcellularLocation>
</comment>
<evidence type="ECO:0000256" key="7">
    <source>
        <dbReference type="ARBA" id="ARBA00043878"/>
    </source>
</evidence>
<protein>
    <recommendedName>
        <fullName evidence="6">PinX1-related protein 1</fullName>
    </recommendedName>
</protein>
<comment type="similarity">
    <text evidence="5">Belongs to the PINX1 family.</text>
</comment>
<accession>A0A9P7QJR2</accession>
<keyword evidence="2" id="KW-0690">Ribosome biogenesis</keyword>
<comment type="caution">
    <text evidence="10">The sequence shown here is derived from an EMBL/GenBank/DDBJ whole genome shotgun (WGS) entry which is preliminary data.</text>
</comment>
<dbReference type="GO" id="GO:0005730">
    <property type="term" value="C:nucleolus"/>
    <property type="evidence" value="ECO:0007669"/>
    <property type="project" value="UniProtKB-SubCell"/>
</dbReference>
<proteinExistence type="inferred from homology"/>
<evidence type="ECO:0000256" key="3">
    <source>
        <dbReference type="ARBA" id="ARBA00022552"/>
    </source>
</evidence>
<keyword evidence="11" id="KW-1185">Reference proteome</keyword>
<dbReference type="Proteomes" id="UP000707071">
    <property type="component" value="Unassembled WGS sequence"/>
</dbReference>
<feature type="region of interest" description="Disordered" evidence="8">
    <location>
        <begin position="148"/>
        <end position="342"/>
    </location>
</feature>
<dbReference type="PROSITE" id="PS50174">
    <property type="entry name" value="G_PATCH"/>
    <property type="match status" value="1"/>
</dbReference>
<dbReference type="PANTHER" id="PTHR23149:SF31">
    <property type="entry name" value="PROTEIN PXR1"/>
    <property type="match status" value="1"/>
</dbReference>
<dbReference type="GO" id="GO:0006364">
    <property type="term" value="P:rRNA processing"/>
    <property type="evidence" value="ECO:0007669"/>
    <property type="project" value="UniProtKB-KW"/>
</dbReference>
<evidence type="ECO:0000256" key="5">
    <source>
        <dbReference type="ARBA" id="ARBA00038007"/>
    </source>
</evidence>
<feature type="compositionally biased region" description="Basic and acidic residues" evidence="8">
    <location>
        <begin position="276"/>
        <end position="294"/>
    </location>
</feature>
<evidence type="ECO:0000313" key="10">
    <source>
        <dbReference type="EMBL" id="KAG6293125.1"/>
    </source>
</evidence>
<feature type="compositionally biased region" description="Polar residues" evidence="8">
    <location>
        <begin position="16"/>
        <end position="25"/>
    </location>
</feature>
<feature type="compositionally biased region" description="Basic and acidic residues" evidence="8">
    <location>
        <begin position="181"/>
        <end position="190"/>
    </location>
</feature>
<comment type="function">
    <text evidence="7">Involved in rRNA-processing at A0, A1 and A2 sites and negatively regulates telomerase.</text>
</comment>
<dbReference type="EMBL" id="SRRH01000254">
    <property type="protein sequence ID" value="KAG6293125.1"/>
    <property type="molecule type" value="Genomic_DNA"/>
</dbReference>
<gene>
    <name evidence="10" type="ORF">E4U09_003122</name>
</gene>
<feature type="domain" description="G-patch" evidence="9">
    <location>
        <begin position="26"/>
        <end position="80"/>
    </location>
</feature>
<feature type="compositionally biased region" description="Basic and acidic residues" evidence="8">
    <location>
        <begin position="152"/>
        <end position="162"/>
    </location>
</feature>
<feature type="region of interest" description="Disordered" evidence="8">
    <location>
        <begin position="1"/>
        <end position="25"/>
    </location>
</feature>
<evidence type="ECO:0000256" key="8">
    <source>
        <dbReference type="SAM" id="MobiDB-lite"/>
    </source>
</evidence>
<sequence length="371" mass="41327">MGLLAENKSRSRINKDPNNTKWTRDTTTFGQKILRAQGWQPGQYLGVQDSAHAELHSAASASYIRVSLKDDMKGLGFNKAKEDQVTGLDVFSDLLSRLNGKSDDAIEGDKQARLEVKTHRYVEAKWGPMRFVRGGLLVGDEMKEVPVPALEKQQHLDEEFGKSSKKSKKRKATDLQEDSERESSPDAKKEEKRRRKEERKLAKKSGGRGEGGETDDEEGSRLKKKAKKRSKKDEGKSSGTGSEDVEEEEEGGGEAVQVDAKKSKKRDKKEKKEKKERKEKEGKKEKADLKEKKDKKEKKSRKKTDAAEAEAKPTADLDTKTSTSTSGTSTPTATGGLVPGSRNFVRSRFIAQKRQAVMDAKALAQIFMVKA</sequence>
<evidence type="ECO:0000256" key="6">
    <source>
        <dbReference type="ARBA" id="ARBA00041961"/>
    </source>
</evidence>
<evidence type="ECO:0000259" key="9">
    <source>
        <dbReference type="PROSITE" id="PS50174"/>
    </source>
</evidence>
<keyword evidence="3" id="KW-0698">rRNA processing</keyword>
<dbReference type="AlphaFoldDB" id="A0A9P7QJR2"/>
<evidence type="ECO:0000256" key="4">
    <source>
        <dbReference type="ARBA" id="ARBA00023242"/>
    </source>
</evidence>
<reference evidence="10 11" key="1">
    <citation type="journal article" date="2020" name="bioRxiv">
        <title>Whole genome comparisons of ergot fungi reveals the divergence and evolution of species within the genus Claviceps are the result of varying mechanisms driving genome evolution and host range expansion.</title>
        <authorList>
            <person name="Wyka S.A."/>
            <person name="Mondo S.J."/>
            <person name="Liu M."/>
            <person name="Dettman J."/>
            <person name="Nalam V."/>
            <person name="Broders K.D."/>
        </authorList>
    </citation>
    <scope>NUCLEOTIDE SEQUENCE [LARGE SCALE GENOMIC DNA]</scope>
    <source>
        <strain evidence="10 11">Clav52</strain>
    </source>
</reference>
<feature type="compositionally biased region" description="Basic residues" evidence="8">
    <location>
        <begin position="191"/>
        <end position="206"/>
    </location>
</feature>
<feature type="compositionally biased region" description="Basic residues" evidence="8">
    <location>
        <begin position="262"/>
        <end position="275"/>
    </location>
</feature>
<evidence type="ECO:0000256" key="1">
    <source>
        <dbReference type="ARBA" id="ARBA00004604"/>
    </source>
</evidence>
<dbReference type="GO" id="GO:0003676">
    <property type="term" value="F:nucleic acid binding"/>
    <property type="evidence" value="ECO:0007669"/>
    <property type="project" value="InterPro"/>
</dbReference>
<dbReference type="PANTHER" id="PTHR23149">
    <property type="entry name" value="G PATCH DOMAIN CONTAINING PROTEIN"/>
    <property type="match status" value="1"/>
</dbReference>
<keyword evidence="4" id="KW-0539">Nucleus</keyword>
<evidence type="ECO:0000313" key="11">
    <source>
        <dbReference type="Proteomes" id="UP000707071"/>
    </source>
</evidence>
<evidence type="ECO:0000256" key="2">
    <source>
        <dbReference type="ARBA" id="ARBA00022517"/>
    </source>
</evidence>
<feature type="compositionally biased region" description="Acidic residues" evidence="8">
    <location>
        <begin position="243"/>
        <end position="252"/>
    </location>
</feature>
<dbReference type="InterPro" id="IPR050656">
    <property type="entry name" value="PINX1"/>
</dbReference>
<feature type="compositionally biased region" description="Low complexity" evidence="8">
    <location>
        <begin position="320"/>
        <end position="336"/>
    </location>
</feature>
<dbReference type="InterPro" id="IPR000467">
    <property type="entry name" value="G_patch_dom"/>
</dbReference>